<dbReference type="GO" id="GO:0022857">
    <property type="term" value="F:transmembrane transporter activity"/>
    <property type="evidence" value="ECO:0007669"/>
    <property type="project" value="InterPro"/>
</dbReference>
<dbReference type="GO" id="GO:0005886">
    <property type="term" value="C:plasma membrane"/>
    <property type="evidence" value="ECO:0007669"/>
    <property type="project" value="UniProtKB-SubCell"/>
</dbReference>
<feature type="transmembrane region" description="Helical" evidence="2">
    <location>
        <begin position="75"/>
        <end position="94"/>
    </location>
</feature>
<feature type="transmembrane region" description="Helical" evidence="2">
    <location>
        <begin position="100"/>
        <end position="123"/>
    </location>
</feature>
<dbReference type="KEGG" id="pste:PSTEL_08990"/>
<keyword evidence="4" id="KW-1185">Reference proteome</keyword>
<accession>A0A089LQM0</accession>
<dbReference type="RefSeq" id="WP_038694658.1">
    <property type="nucleotide sequence ID" value="NZ_CP009286.1"/>
</dbReference>
<name>A0A089LQM0_9BACL</name>
<keyword evidence="2" id="KW-0472">Membrane</keyword>
<dbReference type="HOGENOM" id="CLU_054389_0_0_9"/>
<feature type="transmembrane region" description="Helical" evidence="2">
    <location>
        <begin position="276"/>
        <end position="294"/>
    </location>
</feature>
<keyword evidence="2" id="KW-0812">Transmembrane</keyword>
<feature type="transmembrane region" description="Helical" evidence="2">
    <location>
        <begin position="341"/>
        <end position="365"/>
    </location>
</feature>
<evidence type="ECO:0000256" key="1">
    <source>
        <dbReference type="ARBA" id="ARBA00004651"/>
    </source>
</evidence>
<dbReference type="Pfam" id="PF07690">
    <property type="entry name" value="MFS_1"/>
    <property type="match status" value="1"/>
</dbReference>
<dbReference type="PANTHER" id="PTHR23526:SF2">
    <property type="entry name" value="MAJOR FACILITATOR SUPERFAMILY (MFS) PROFILE DOMAIN-CONTAINING PROTEIN"/>
    <property type="match status" value="1"/>
</dbReference>
<dbReference type="InterPro" id="IPR011701">
    <property type="entry name" value="MFS"/>
</dbReference>
<feature type="transmembrane region" description="Helical" evidence="2">
    <location>
        <begin position="165"/>
        <end position="188"/>
    </location>
</feature>
<feature type="transmembrane region" description="Helical" evidence="2">
    <location>
        <begin position="42"/>
        <end position="63"/>
    </location>
</feature>
<feature type="transmembrane region" description="Helical" evidence="2">
    <location>
        <begin position="247"/>
        <end position="264"/>
    </location>
</feature>
<feature type="transmembrane region" description="Helical" evidence="2">
    <location>
        <begin position="371"/>
        <end position="390"/>
    </location>
</feature>
<gene>
    <name evidence="3" type="ORF">PSTEL_08990</name>
</gene>
<feature type="transmembrane region" description="Helical" evidence="2">
    <location>
        <begin position="135"/>
        <end position="153"/>
    </location>
</feature>
<feature type="transmembrane region" description="Helical" evidence="2">
    <location>
        <begin position="12"/>
        <end position="36"/>
    </location>
</feature>
<comment type="subcellular location">
    <subcellularLocation>
        <location evidence="1">Cell membrane</location>
        <topology evidence="1">Multi-pass membrane protein</topology>
    </subcellularLocation>
</comment>
<dbReference type="AlphaFoldDB" id="A0A089LQM0"/>
<reference evidence="3 4" key="1">
    <citation type="submission" date="2014-08" db="EMBL/GenBank/DDBJ databases">
        <title>Comparative genomics of the Paenibacillus odorifer group.</title>
        <authorList>
            <person name="den Bakker H.C."/>
            <person name="Tsai Y.-C."/>
            <person name="Martin N."/>
            <person name="Korlach J."/>
            <person name="Wiedmann M."/>
        </authorList>
    </citation>
    <scope>NUCLEOTIDE SEQUENCE [LARGE SCALE GENOMIC DNA]</scope>
    <source>
        <strain evidence="3 4">DSM 14472</strain>
    </source>
</reference>
<evidence type="ECO:0000313" key="4">
    <source>
        <dbReference type="Proteomes" id="UP000029507"/>
    </source>
</evidence>
<feature type="transmembrane region" description="Helical" evidence="2">
    <location>
        <begin position="217"/>
        <end position="241"/>
    </location>
</feature>
<evidence type="ECO:0000256" key="2">
    <source>
        <dbReference type="SAM" id="Phobius"/>
    </source>
</evidence>
<protein>
    <submittedName>
        <fullName evidence="3">MFS transporter</fullName>
    </submittedName>
</protein>
<dbReference type="STRING" id="169760.PSTEL_08990"/>
<dbReference type="EMBL" id="CP009286">
    <property type="protein sequence ID" value="AIQ63207.1"/>
    <property type="molecule type" value="Genomic_DNA"/>
</dbReference>
<dbReference type="InterPro" id="IPR036259">
    <property type="entry name" value="MFS_trans_sf"/>
</dbReference>
<keyword evidence="2" id="KW-1133">Transmembrane helix</keyword>
<dbReference type="Proteomes" id="UP000029507">
    <property type="component" value="Chromosome"/>
</dbReference>
<proteinExistence type="predicted"/>
<feature type="transmembrane region" description="Helical" evidence="2">
    <location>
        <begin position="300"/>
        <end position="320"/>
    </location>
</feature>
<dbReference type="OrthoDB" id="2086294at2"/>
<dbReference type="Gene3D" id="1.20.1250.20">
    <property type="entry name" value="MFS general substrate transporter like domains"/>
    <property type="match status" value="1"/>
</dbReference>
<dbReference type="InterPro" id="IPR052528">
    <property type="entry name" value="Sugar_transport-like"/>
</dbReference>
<evidence type="ECO:0000313" key="3">
    <source>
        <dbReference type="EMBL" id="AIQ63207.1"/>
    </source>
</evidence>
<dbReference type="SUPFAM" id="SSF103473">
    <property type="entry name" value="MFS general substrate transporter"/>
    <property type="match status" value="1"/>
</dbReference>
<sequence>MKASTLRGQAALLLAVNALFVLSGALSGTFLNVYLWKSRQDFAMIGWFTVAQQLALGLSFWVAGKWVKEHNKMNALRLGIAVSGLFYLAVLWLGSRAVQYIWPLGILLGIASGLFWLAFNIVYFEITDRDSRDAFNGWVGLLGSLTGIVGPWVSGRLISAMHGSLGYRIVFILSLCIYAAAAVLSFFLKKRKTSGEYQWVEPWRRLKDSRKWRQTSAALLFQGLREGVFSFLIGLLVYLAAKEESRLGQFTLITSAVSLFSFWAAGKWLKPRFRSAGMLSGAFLLIAVIVPLLWKVSYVTLLLMGIGTSLFIPLYMLPMVSTSFDLMGENEDSANRRVELIVLRELSLMTGRLTGTLIYIGILSISASPRTITLLMLGLGAAPIGSWLFLRRRLRQEDGGRNPAG</sequence>
<dbReference type="PANTHER" id="PTHR23526">
    <property type="entry name" value="INTEGRAL MEMBRANE TRANSPORT PROTEIN-RELATED"/>
    <property type="match status" value="1"/>
</dbReference>
<organism evidence="3 4">
    <name type="scientific">Paenibacillus stellifer</name>
    <dbReference type="NCBI Taxonomy" id="169760"/>
    <lineage>
        <taxon>Bacteria</taxon>
        <taxon>Bacillati</taxon>
        <taxon>Bacillota</taxon>
        <taxon>Bacilli</taxon>
        <taxon>Bacillales</taxon>
        <taxon>Paenibacillaceae</taxon>
        <taxon>Paenibacillus</taxon>
    </lineage>
</organism>